<dbReference type="EMBL" id="ML213597">
    <property type="protein sequence ID" value="TFK40289.1"/>
    <property type="molecule type" value="Genomic_DNA"/>
</dbReference>
<proteinExistence type="predicted"/>
<reference evidence="1 2" key="1">
    <citation type="journal article" date="2019" name="Nat. Ecol. Evol.">
        <title>Megaphylogeny resolves global patterns of mushroom evolution.</title>
        <authorList>
            <person name="Varga T."/>
            <person name="Krizsan K."/>
            <person name="Foldi C."/>
            <person name="Dima B."/>
            <person name="Sanchez-Garcia M."/>
            <person name="Sanchez-Ramirez S."/>
            <person name="Szollosi G.J."/>
            <person name="Szarkandi J.G."/>
            <person name="Papp V."/>
            <person name="Albert L."/>
            <person name="Andreopoulos W."/>
            <person name="Angelini C."/>
            <person name="Antonin V."/>
            <person name="Barry K.W."/>
            <person name="Bougher N.L."/>
            <person name="Buchanan P."/>
            <person name="Buyck B."/>
            <person name="Bense V."/>
            <person name="Catcheside P."/>
            <person name="Chovatia M."/>
            <person name="Cooper J."/>
            <person name="Damon W."/>
            <person name="Desjardin D."/>
            <person name="Finy P."/>
            <person name="Geml J."/>
            <person name="Haridas S."/>
            <person name="Hughes K."/>
            <person name="Justo A."/>
            <person name="Karasinski D."/>
            <person name="Kautmanova I."/>
            <person name="Kiss B."/>
            <person name="Kocsube S."/>
            <person name="Kotiranta H."/>
            <person name="LaButti K.M."/>
            <person name="Lechner B.E."/>
            <person name="Liimatainen K."/>
            <person name="Lipzen A."/>
            <person name="Lukacs Z."/>
            <person name="Mihaltcheva S."/>
            <person name="Morgado L.N."/>
            <person name="Niskanen T."/>
            <person name="Noordeloos M.E."/>
            <person name="Ohm R.A."/>
            <person name="Ortiz-Santana B."/>
            <person name="Ovrebo C."/>
            <person name="Racz N."/>
            <person name="Riley R."/>
            <person name="Savchenko A."/>
            <person name="Shiryaev A."/>
            <person name="Soop K."/>
            <person name="Spirin V."/>
            <person name="Szebenyi C."/>
            <person name="Tomsovsky M."/>
            <person name="Tulloss R.E."/>
            <person name="Uehling J."/>
            <person name="Grigoriev I.V."/>
            <person name="Vagvolgyi C."/>
            <person name="Papp T."/>
            <person name="Martin F.M."/>
            <person name="Miettinen O."/>
            <person name="Hibbett D.S."/>
            <person name="Nagy L.G."/>
        </authorList>
    </citation>
    <scope>NUCLEOTIDE SEQUENCE [LARGE SCALE GENOMIC DNA]</scope>
    <source>
        <strain evidence="1 2">CBS 166.37</strain>
    </source>
</reference>
<dbReference type="Proteomes" id="UP000308652">
    <property type="component" value="Unassembled WGS sequence"/>
</dbReference>
<organism evidence="1 2">
    <name type="scientific">Crucibulum laeve</name>
    <dbReference type="NCBI Taxonomy" id="68775"/>
    <lineage>
        <taxon>Eukaryota</taxon>
        <taxon>Fungi</taxon>
        <taxon>Dikarya</taxon>
        <taxon>Basidiomycota</taxon>
        <taxon>Agaricomycotina</taxon>
        <taxon>Agaricomycetes</taxon>
        <taxon>Agaricomycetidae</taxon>
        <taxon>Agaricales</taxon>
        <taxon>Agaricineae</taxon>
        <taxon>Nidulariaceae</taxon>
        <taxon>Crucibulum</taxon>
    </lineage>
</organism>
<sequence length="117" mass="13396">MFVAAKLASILFHLTEILPESRPFRDNVEDAVQSAAYITCLESALQTRILFFSVIIPDFGRYRFKFDHSFSFQCCFSPKVALWIMDIGDFMSMMAVNYWICELLSPALVPACHSLLE</sequence>
<evidence type="ECO:0000313" key="2">
    <source>
        <dbReference type="Proteomes" id="UP000308652"/>
    </source>
</evidence>
<evidence type="ECO:0000313" key="1">
    <source>
        <dbReference type="EMBL" id="TFK40289.1"/>
    </source>
</evidence>
<accession>A0A5C3M4F4</accession>
<protein>
    <submittedName>
        <fullName evidence="1">Uncharacterized protein</fullName>
    </submittedName>
</protein>
<dbReference type="AlphaFoldDB" id="A0A5C3M4F4"/>
<name>A0A5C3M4F4_9AGAR</name>
<gene>
    <name evidence="1" type="ORF">BDQ12DRAFT_680664</name>
</gene>
<keyword evidence="2" id="KW-1185">Reference proteome</keyword>